<keyword evidence="4" id="KW-1185">Reference proteome</keyword>
<organism evidence="1 4">
    <name type="scientific">Medicago truncatula</name>
    <name type="common">Barrel medic</name>
    <name type="synonym">Medicago tribuloides</name>
    <dbReference type="NCBI Taxonomy" id="3880"/>
    <lineage>
        <taxon>Eukaryota</taxon>
        <taxon>Viridiplantae</taxon>
        <taxon>Streptophyta</taxon>
        <taxon>Embryophyta</taxon>
        <taxon>Tracheophyta</taxon>
        <taxon>Spermatophyta</taxon>
        <taxon>Magnoliopsida</taxon>
        <taxon>eudicotyledons</taxon>
        <taxon>Gunneridae</taxon>
        <taxon>Pentapetalae</taxon>
        <taxon>rosids</taxon>
        <taxon>fabids</taxon>
        <taxon>Fabales</taxon>
        <taxon>Fabaceae</taxon>
        <taxon>Papilionoideae</taxon>
        <taxon>50 kb inversion clade</taxon>
        <taxon>NPAAA clade</taxon>
        <taxon>Hologalegina</taxon>
        <taxon>IRL clade</taxon>
        <taxon>Trifolieae</taxon>
        <taxon>Medicago</taxon>
    </lineage>
</organism>
<dbReference type="EnsemblPlants" id="KEH23926">
    <property type="protein sequence ID" value="KEH23926"/>
    <property type="gene ID" value="MTR_7g096950"/>
</dbReference>
<dbReference type="AlphaFoldDB" id="A0A072U3J7"/>
<sequence>MSCISLRLPPARKVWKSFTSKLGSKLHNIRKSKAMKKQRKHLNTKAIKPSTSITTKAPKFLASKRFRRKKLATVRSVFCSFNKKPAPVYIDKLFREPPCDLVGYLKPRTPIQRPQIEITAKIGDYQLEKKDVPEGASNRSCDRTNTSDDMWESVALASPQMQGIDERAEEFINRFRKQMAAQERLARNL</sequence>
<dbReference type="KEGG" id="mtr:25499262"/>
<reference evidence="2" key="4">
    <citation type="journal article" date="2018" name="Nat. Plants">
        <title>Whole-genome landscape of Medicago truncatula symbiotic genes.</title>
        <authorList>
            <person name="Pecrix Y."/>
            <person name="Gamas P."/>
            <person name="Carrere S."/>
        </authorList>
    </citation>
    <scope>NUCLEOTIDE SEQUENCE</scope>
    <source>
        <tissue evidence="2">Leaves</tissue>
    </source>
</reference>
<reference evidence="1 4" key="2">
    <citation type="journal article" date="2014" name="BMC Genomics">
        <title>An improved genome release (version Mt4.0) for the model legume Medicago truncatula.</title>
        <authorList>
            <person name="Tang H."/>
            <person name="Krishnakumar V."/>
            <person name="Bidwell S."/>
            <person name="Rosen B."/>
            <person name="Chan A."/>
            <person name="Zhou S."/>
            <person name="Gentzbittel L."/>
            <person name="Childs K.L."/>
            <person name="Yandell M."/>
            <person name="Gundlach H."/>
            <person name="Mayer K.F."/>
            <person name="Schwartz D.C."/>
            <person name="Town C.D."/>
        </authorList>
    </citation>
    <scope>GENOME REANNOTATION</scope>
    <source>
        <strain evidence="1">A17</strain>
        <strain evidence="3 4">cv. Jemalong A17</strain>
    </source>
</reference>
<gene>
    <name evidence="3" type="primary">25499262</name>
    <name evidence="1" type="ordered locus">MTR_7g096950</name>
    <name evidence="2" type="ORF">MtrunA17_Chr7g0261301</name>
</gene>
<dbReference type="EMBL" id="CM001223">
    <property type="protein sequence ID" value="KEH23926.1"/>
    <property type="molecule type" value="Genomic_DNA"/>
</dbReference>
<dbReference type="EMBL" id="PSQE01000007">
    <property type="protein sequence ID" value="RHN48208.1"/>
    <property type="molecule type" value="Genomic_DNA"/>
</dbReference>
<dbReference type="HOGENOM" id="CLU_121187_0_0_1"/>
<evidence type="ECO:0000313" key="4">
    <source>
        <dbReference type="Proteomes" id="UP000002051"/>
    </source>
</evidence>
<evidence type="ECO:0000313" key="1">
    <source>
        <dbReference type="EMBL" id="KEH23926.1"/>
    </source>
</evidence>
<reference evidence="3" key="3">
    <citation type="submission" date="2015-04" db="UniProtKB">
        <authorList>
            <consortium name="EnsemblPlants"/>
        </authorList>
    </citation>
    <scope>IDENTIFICATION</scope>
    <source>
        <strain evidence="3">cv. Jemalong A17</strain>
    </source>
</reference>
<evidence type="ECO:0000313" key="3">
    <source>
        <dbReference type="EnsemblPlants" id="KEH23926"/>
    </source>
</evidence>
<reference evidence="1 4" key="1">
    <citation type="journal article" date="2011" name="Nature">
        <title>The Medicago genome provides insight into the evolution of rhizobial symbioses.</title>
        <authorList>
            <person name="Young N.D."/>
            <person name="Debelle F."/>
            <person name="Oldroyd G.E."/>
            <person name="Geurts R."/>
            <person name="Cannon S.B."/>
            <person name="Udvardi M.K."/>
            <person name="Benedito V.A."/>
            <person name="Mayer K.F."/>
            <person name="Gouzy J."/>
            <person name="Schoof H."/>
            <person name="Van de Peer Y."/>
            <person name="Proost S."/>
            <person name="Cook D.R."/>
            <person name="Meyers B.C."/>
            <person name="Spannagl M."/>
            <person name="Cheung F."/>
            <person name="De Mita S."/>
            <person name="Krishnakumar V."/>
            <person name="Gundlach H."/>
            <person name="Zhou S."/>
            <person name="Mudge J."/>
            <person name="Bharti A.K."/>
            <person name="Murray J.D."/>
            <person name="Naoumkina M.A."/>
            <person name="Rosen B."/>
            <person name="Silverstein K.A."/>
            <person name="Tang H."/>
            <person name="Rombauts S."/>
            <person name="Zhao P.X."/>
            <person name="Zhou P."/>
            <person name="Barbe V."/>
            <person name="Bardou P."/>
            <person name="Bechner M."/>
            <person name="Bellec A."/>
            <person name="Berger A."/>
            <person name="Berges H."/>
            <person name="Bidwell S."/>
            <person name="Bisseling T."/>
            <person name="Choisne N."/>
            <person name="Couloux A."/>
            <person name="Denny R."/>
            <person name="Deshpande S."/>
            <person name="Dai X."/>
            <person name="Doyle J.J."/>
            <person name="Dudez A.M."/>
            <person name="Farmer A.D."/>
            <person name="Fouteau S."/>
            <person name="Franken C."/>
            <person name="Gibelin C."/>
            <person name="Gish J."/>
            <person name="Goldstein S."/>
            <person name="Gonzalez A.J."/>
            <person name="Green P.J."/>
            <person name="Hallab A."/>
            <person name="Hartog M."/>
            <person name="Hua A."/>
            <person name="Humphray S.J."/>
            <person name="Jeong D.H."/>
            <person name="Jing Y."/>
            <person name="Jocker A."/>
            <person name="Kenton S.M."/>
            <person name="Kim D.J."/>
            <person name="Klee K."/>
            <person name="Lai H."/>
            <person name="Lang C."/>
            <person name="Lin S."/>
            <person name="Macmil S.L."/>
            <person name="Magdelenat G."/>
            <person name="Matthews L."/>
            <person name="McCorrison J."/>
            <person name="Monaghan E.L."/>
            <person name="Mun J.H."/>
            <person name="Najar F.Z."/>
            <person name="Nicholson C."/>
            <person name="Noirot C."/>
            <person name="O'Bleness M."/>
            <person name="Paule C.R."/>
            <person name="Poulain J."/>
            <person name="Prion F."/>
            <person name="Qin B."/>
            <person name="Qu C."/>
            <person name="Retzel E.F."/>
            <person name="Riddle C."/>
            <person name="Sallet E."/>
            <person name="Samain S."/>
            <person name="Samson N."/>
            <person name="Sanders I."/>
            <person name="Saurat O."/>
            <person name="Scarpelli C."/>
            <person name="Schiex T."/>
            <person name="Segurens B."/>
            <person name="Severin A.J."/>
            <person name="Sherrier D.J."/>
            <person name="Shi R."/>
            <person name="Sims S."/>
            <person name="Singer S.R."/>
            <person name="Sinharoy S."/>
            <person name="Sterck L."/>
            <person name="Viollet A."/>
            <person name="Wang B.B."/>
            <person name="Wang K."/>
            <person name="Wang M."/>
            <person name="Wang X."/>
            <person name="Warfsmann J."/>
            <person name="Weissenbach J."/>
            <person name="White D.D."/>
            <person name="White J.D."/>
            <person name="Wiley G.B."/>
            <person name="Wincker P."/>
            <person name="Xing Y."/>
            <person name="Yang L."/>
            <person name="Yao Z."/>
            <person name="Ying F."/>
            <person name="Zhai J."/>
            <person name="Zhou L."/>
            <person name="Zuber A."/>
            <person name="Denarie J."/>
            <person name="Dixon R.A."/>
            <person name="May G.D."/>
            <person name="Schwartz D.C."/>
            <person name="Rogers J."/>
            <person name="Quetier F."/>
            <person name="Town C.D."/>
            <person name="Roe B.A."/>
        </authorList>
    </citation>
    <scope>NUCLEOTIDE SEQUENCE [LARGE SCALE GENOMIC DNA]</scope>
    <source>
        <strain evidence="1">A17</strain>
        <strain evidence="3 4">cv. Jemalong A17</strain>
    </source>
</reference>
<protein>
    <submittedName>
        <fullName evidence="1">DUF761 domain protein</fullName>
    </submittedName>
</protein>
<dbReference type="Proteomes" id="UP000002051">
    <property type="component" value="Unassembled WGS sequence"/>
</dbReference>
<proteinExistence type="predicted"/>
<dbReference type="Gramene" id="rna42898">
    <property type="protein sequence ID" value="RHN48208.1"/>
    <property type="gene ID" value="gene42898"/>
</dbReference>
<dbReference type="Proteomes" id="UP000265566">
    <property type="component" value="Chromosome 7"/>
</dbReference>
<dbReference type="Pfam" id="PF05553">
    <property type="entry name" value="DUF761"/>
    <property type="match status" value="1"/>
</dbReference>
<accession>A0A072U3J7</accession>
<dbReference type="InterPro" id="IPR008480">
    <property type="entry name" value="DUF761_pln"/>
</dbReference>
<dbReference type="OrthoDB" id="1536762at2759"/>
<evidence type="ECO:0000313" key="2">
    <source>
        <dbReference type="EMBL" id="RHN48208.1"/>
    </source>
</evidence>
<name>A0A072U3J7_MEDTR</name>